<gene>
    <name evidence="2" type="ORF">PACLA_8A054803</name>
</gene>
<keyword evidence="3" id="KW-1185">Reference proteome</keyword>
<proteinExistence type="predicted"/>
<feature type="compositionally biased region" description="Low complexity" evidence="1">
    <location>
        <begin position="17"/>
        <end position="26"/>
    </location>
</feature>
<feature type="non-terminal residue" evidence="2">
    <location>
        <position position="61"/>
    </location>
</feature>
<evidence type="ECO:0000313" key="3">
    <source>
        <dbReference type="Proteomes" id="UP001152795"/>
    </source>
</evidence>
<evidence type="ECO:0000313" key="2">
    <source>
        <dbReference type="EMBL" id="CAB4017963.1"/>
    </source>
</evidence>
<accession>A0A7D9EY73</accession>
<dbReference type="Proteomes" id="UP001152795">
    <property type="component" value="Unassembled WGS sequence"/>
</dbReference>
<dbReference type="EMBL" id="CACRXK020009789">
    <property type="protein sequence ID" value="CAB4017963.1"/>
    <property type="molecule type" value="Genomic_DNA"/>
</dbReference>
<sequence>MQMFGDDQRSGSLATENNNKLLNSANDNKDNDGKVDYETTPLSINGNSSIHEISIAETNKE</sequence>
<evidence type="ECO:0000256" key="1">
    <source>
        <dbReference type="SAM" id="MobiDB-lite"/>
    </source>
</evidence>
<comment type="caution">
    <text evidence="2">The sequence shown here is derived from an EMBL/GenBank/DDBJ whole genome shotgun (WGS) entry which is preliminary data.</text>
</comment>
<feature type="compositionally biased region" description="Polar residues" evidence="1">
    <location>
        <begin position="40"/>
        <end position="51"/>
    </location>
</feature>
<name>A0A7D9EY73_PARCT</name>
<organism evidence="2 3">
    <name type="scientific">Paramuricea clavata</name>
    <name type="common">Red gorgonian</name>
    <name type="synonym">Violescent sea-whip</name>
    <dbReference type="NCBI Taxonomy" id="317549"/>
    <lineage>
        <taxon>Eukaryota</taxon>
        <taxon>Metazoa</taxon>
        <taxon>Cnidaria</taxon>
        <taxon>Anthozoa</taxon>
        <taxon>Octocorallia</taxon>
        <taxon>Malacalcyonacea</taxon>
        <taxon>Plexauridae</taxon>
        <taxon>Paramuricea</taxon>
    </lineage>
</organism>
<protein>
    <submittedName>
        <fullName evidence="2">Uncharacterized protein</fullName>
    </submittedName>
</protein>
<dbReference type="AlphaFoldDB" id="A0A7D9EY73"/>
<feature type="region of interest" description="Disordered" evidence="1">
    <location>
        <begin position="1"/>
        <end position="61"/>
    </location>
</feature>
<feature type="compositionally biased region" description="Basic and acidic residues" evidence="1">
    <location>
        <begin position="27"/>
        <end position="37"/>
    </location>
</feature>
<reference evidence="2" key="1">
    <citation type="submission" date="2020-04" db="EMBL/GenBank/DDBJ databases">
        <authorList>
            <person name="Alioto T."/>
            <person name="Alioto T."/>
            <person name="Gomez Garrido J."/>
        </authorList>
    </citation>
    <scope>NUCLEOTIDE SEQUENCE</scope>
    <source>
        <strain evidence="2">A484AB</strain>
    </source>
</reference>